<protein>
    <submittedName>
        <fullName evidence="1">Uncharacterized protein</fullName>
    </submittedName>
</protein>
<accession>A0A2G8LIB9</accession>
<evidence type="ECO:0000313" key="1">
    <source>
        <dbReference type="EMBL" id="PIK59930.1"/>
    </source>
</evidence>
<name>A0A2G8LIB9_STIJA</name>
<evidence type="ECO:0000313" key="2">
    <source>
        <dbReference type="Proteomes" id="UP000230750"/>
    </source>
</evidence>
<dbReference type="Proteomes" id="UP000230750">
    <property type="component" value="Unassembled WGS sequence"/>
</dbReference>
<proteinExistence type="predicted"/>
<organism evidence="1 2">
    <name type="scientific">Stichopus japonicus</name>
    <name type="common">Sea cucumber</name>
    <dbReference type="NCBI Taxonomy" id="307972"/>
    <lineage>
        <taxon>Eukaryota</taxon>
        <taxon>Metazoa</taxon>
        <taxon>Echinodermata</taxon>
        <taxon>Eleutherozoa</taxon>
        <taxon>Echinozoa</taxon>
        <taxon>Holothuroidea</taxon>
        <taxon>Aspidochirotacea</taxon>
        <taxon>Aspidochirotida</taxon>
        <taxon>Stichopodidae</taxon>
        <taxon>Apostichopus</taxon>
    </lineage>
</organism>
<keyword evidence="2" id="KW-1185">Reference proteome</keyword>
<gene>
    <name evidence="1" type="ORF">BSL78_03150</name>
</gene>
<dbReference type="AlphaFoldDB" id="A0A2G8LIB9"/>
<reference evidence="1 2" key="1">
    <citation type="journal article" date="2017" name="PLoS Biol.">
        <title>The sea cucumber genome provides insights into morphological evolution and visceral regeneration.</title>
        <authorList>
            <person name="Zhang X."/>
            <person name="Sun L."/>
            <person name="Yuan J."/>
            <person name="Sun Y."/>
            <person name="Gao Y."/>
            <person name="Zhang L."/>
            <person name="Li S."/>
            <person name="Dai H."/>
            <person name="Hamel J.F."/>
            <person name="Liu C."/>
            <person name="Yu Y."/>
            <person name="Liu S."/>
            <person name="Lin W."/>
            <person name="Guo K."/>
            <person name="Jin S."/>
            <person name="Xu P."/>
            <person name="Storey K.B."/>
            <person name="Huan P."/>
            <person name="Zhang T."/>
            <person name="Zhou Y."/>
            <person name="Zhang J."/>
            <person name="Lin C."/>
            <person name="Li X."/>
            <person name="Xing L."/>
            <person name="Huo D."/>
            <person name="Sun M."/>
            <person name="Wang L."/>
            <person name="Mercier A."/>
            <person name="Li F."/>
            <person name="Yang H."/>
            <person name="Xiang J."/>
        </authorList>
    </citation>
    <scope>NUCLEOTIDE SEQUENCE [LARGE SCALE GENOMIC DNA]</scope>
    <source>
        <strain evidence="1">Shaxun</strain>
        <tissue evidence="1">Muscle</tissue>
    </source>
</reference>
<feature type="non-terminal residue" evidence="1">
    <location>
        <position position="1"/>
    </location>
</feature>
<comment type="caution">
    <text evidence="1">The sequence shown here is derived from an EMBL/GenBank/DDBJ whole genome shotgun (WGS) entry which is preliminary data.</text>
</comment>
<sequence>CTMPNMCPHQSSQTTCTEKCFESTIFRREAHSGSSTVWPVFITTLPRLPGVLIGYVKITKETLSNPQYEILNENGESVLLVRPVSGSKYNVFSQGGNYRIGEFCPRMTSGIKGSFPRDLDVRMKAGVLLTAVVICRKRAKERRS</sequence>
<dbReference type="EMBL" id="MRZV01000070">
    <property type="protein sequence ID" value="PIK59930.1"/>
    <property type="molecule type" value="Genomic_DNA"/>
</dbReference>